<organism evidence="2 3">
    <name type="scientific">Bordetella bronchiseptica 00-P-2796</name>
    <dbReference type="NCBI Taxonomy" id="1331199"/>
    <lineage>
        <taxon>Bacteria</taxon>
        <taxon>Pseudomonadati</taxon>
        <taxon>Pseudomonadota</taxon>
        <taxon>Betaproteobacteria</taxon>
        <taxon>Burkholderiales</taxon>
        <taxon>Alcaligenaceae</taxon>
        <taxon>Bordetella</taxon>
    </lineage>
</organism>
<evidence type="ECO:0000313" key="2">
    <source>
        <dbReference type="EMBL" id="KCV36469.1"/>
    </source>
</evidence>
<accession>A0ABR4RHE7</accession>
<feature type="compositionally biased region" description="Basic and acidic residues" evidence="1">
    <location>
        <begin position="8"/>
        <end position="19"/>
    </location>
</feature>
<dbReference type="EMBL" id="JGWH01000055">
    <property type="protein sequence ID" value="KCV36469.1"/>
    <property type="molecule type" value="Genomic_DNA"/>
</dbReference>
<protein>
    <submittedName>
        <fullName evidence="2">N-acetyltransferase YedL</fullName>
    </submittedName>
</protein>
<sequence>MIFYLKNRSPDSWRDKPDSTNDDNAPPPVKVVIEVKDASVPDAEP</sequence>
<reference evidence="2 3" key="1">
    <citation type="submission" date="2014-03" db="EMBL/GenBank/DDBJ databases">
        <title>Genome sequence of Bordetella bronchiseptica.</title>
        <authorList>
            <person name="Harvill E."/>
            <person name="Goodfield L.L."/>
            <person name="Ivanov Y.V."/>
            <person name="Meyer J.A."/>
            <person name="Muse S.J."/>
            <person name="Jacobs N."/>
            <person name="Bendor L."/>
            <person name="Smallridge W.E."/>
            <person name="Brinkac L.M."/>
            <person name="Sanka R."/>
            <person name="Kim M."/>
            <person name="Losada L."/>
        </authorList>
    </citation>
    <scope>NUCLEOTIDE SEQUENCE [LARGE SCALE GENOMIC DNA]</scope>
    <source>
        <strain evidence="2 3">00-P-2796</strain>
    </source>
</reference>
<gene>
    <name evidence="2" type="ORF">L490_3339</name>
</gene>
<name>A0ABR4RHE7_BORBO</name>
<dbReference type="Proteomes" id="UP000025756">
    <property type="component" value="Unassembled WGS sequence"/>
</dbReference>
<proteinExistence type="predicted"/>
<evidence type="ECO:0000313" key="3">
    <source>
        <dbReference type="Proteomes" id="UP000025756"/>
    </source>
</evidence>
<keyword evidence="3" id="KW-1185">Reference proteome</keyword>
<feature type="region of interest" description="Disordered" evidence="1">
    <location>
        <begin position="1"/>
        <end position="28"/>
    </location>
</feature>
<comment type="caution">
    <text evidence="2">The sequence shown here is derived from an EMBL/GenBank/DDBJ whole genome shotgun (WGS) entry which is preliminary data.</text>
</comment>
<evidence type="ECO:0000256" key="1">
    <source>
        <dbReference type="SAM" id="MobiDB-lite"/>
    </source>
</evidence>